<dbReference type="OrthoDB" id="128480at2"/>
<dbReference type="SUPFAM" id="SSF55120">
    <property type="entry name" value="Pseudouridine synthase"/>
    <property type="match status" value="1"/>
</dbReference>
<dbReference type="EMBL" id="NXLX01000015">
    <property type="protein sequence ID" value="RDU72834.1"/>
    <property type="molecule type" value="Genomic_DNA"/>
</dbReference>
<comment type="catalytic activity">
    <reaction evidence="1">
        <text>a uridine in RNA = a pseudouridine in RNA</text>
        <dbReference type="Rhea" id="RHEA:48348"/>
        <dbReference type="Rhea" id="RHEA-COMP:12068"/>
        <dbReference type="Rhea" id="RHEA-COMP:12069"/>
        <dbReference type="ChEBI" id="CHEBI:65314"/>
        <dbReference type="ChEBI" id="CHEBI:65315"/>
    </reaction>
</comment>
<dbReference type="GO" id="GO:0140098">
    <property type="term" value="F:catalytic activity, acting on RNA"/>
    <property type="evidence" value="ECO:0007669"/>
    <property type="project" value="UniProtKB-ARBA"/>
</dbReference>
<dbReference type="GO" id="GO:0009982">
    <property type="term" value="F:pseudouridine synthase activity"/>
    <property type="evidence" value="ECO:0007669"/>
    <property type="project" value="InterPro"/>
</dbReference>
<keyword evidence="7" id="KW-1185">Reference proteome</keyword>
<proteinExistence type="inferred from homology"/>
<comment type="caution">
    <text evidence="6">The sequence shown here is derived from an EMBL/GenBank/DDBJ whole genome shotgun (WGS) entry which is preliminary data.</text>
</comment>
<dbReference type="RefSeq" id="WP_115579364.1">
    <property type="nucleotide sequence ID" value="NZ_NXLX01000015.1"/>
</dbReference>
<dbReference type="Pfam" id="PF00849">
    <property type="entry name" value="PseudoU_synth_2"/>
    <property type="match status" value="1"/>
</dbReference>
<dbReference type="PANTHER" id="PTHR21600">
    <property type="entry name" value="MITOCHONDRIAL RNA PSEUDOURIDINE SYNTHASE"/>
    <property type="match status" value="1"/>
</dbReference>
<comment type="similarity">
    <text evidence="2">Belongs to the pseudouridine synthase RluA family.</text>
</comment>
<evidence type="ECO:0000256" key="1">
    <source>
        <dbReference type="ARBA" id="ARBA00000073"/>
    </source>
</evidence>
<dbReference type="InterPro" id="IPR020103">
    <property type="entry name" value="PsdUridine_synth_cat_dom_sf"/>
</dbReference>
<sequence length="285" mass="33024">MPFIKKDFYITSPTKAFQFVQNTLKCTNKEAQKIIDKKRIYYKNQNPIHKSDLISGEVILEIFEPKATLEPFFIHQDFALYHKPSNLLTHPKGRFSHPSLCDSIKDTFGKDANPIHRLDYETNGIILVSRNKQSEVILKKLFETNQVKKKYLALINGILLKNQIIDLPILNPNSITKQEDLGIRSQIHPMGKRAITKIKVLKHFENSTLLEVTPITGRTHQIRLHLASIGYPIVGEPLYGVDNDSAREYLNQKLFTQNILKLQAKSLEFYYKNTKYFFSTPFDFL</sequence>
<name>A0A3D8J7G8_9HELI</name>
<evidence type="ECO:0000313" key="7">
    <source>
        <dbReference type="Proteomes" id="UP000256695"/>
    </source>
</evidence>
<dbReference type="Proteomes" id="UP000256695">
    <property type="component" value="Unassembled WGS sequence"/>
</dbReference>
<dbReference type="GO" id="GO:0003723">
    <property type="term" value="F:RNA binding"/>
    <property type="evidence" value="ECO:0007669"/>
    <property type="project" value="InterPro"/>
</dbReference>
<evidence type="ECO:0000256" key="2">
    <source>
        <dbReference type="ARBA" id="ARBA00010876"/>
    </source>
</evidence>
<dbReference type="GO" id="GO:0000455">
    <property type="term" value="P:enzyme-directed rRNA pseudouridine synthesis"/>
    <property type="evidence" value="ECO:0007669"/>
    <property type="project" value="TreeGrafter"/>
</dbReference>
<dbReference type="InterPro" id="IPR050188">
    <property type="entry name" value="RluA_PseudoU_synthase"/>
</dbReference>
<dbReference type="Gene3D" id="3.30.2350.10">
    <property type="entry name" value="Pseudouridine synthase"/>
    <property type="match status" value="1"/>
</dbReference>
<organism evidence="6 7">
    <name type="scientific">Helicobacter anseris</name>
    <dbReference type="NCBI Taxonomy" id="375926"/>
    <lineage>
        <taxon>Bacteria</taxon>
        <taxon>Pseudomonadati</taxon>
        <taxon>Campylobacterota</taxon>
        <taxon>Epsilonproteobacteria</taxon>
        <taxon>Campylobacterales</taxon>
        <taxon>Helicobacteraceae</taxon>
        <taxon>Helicobacter</taxon>
    </lineage>
</organism>
<evidence type="ECO:0000313" key="6">
    <source>
        <dbReference type="EMBL" id="RDU72834.1"/>
    </source>
</evidence>
<protein>
    <recommendedName>
        <fullName evidence="3">RNA pseudouridylate synthase</fullName>
    </recommendedName>
    <alternativeName>
        <fullName evidence="4">RNA-uridine isomerase</fullName>
    </alternativeName>
</protein>
<dbReference type="PANTHER" id="PTHR21600:SF44">
    <property type="entry name" value="RIBOSOMAL LARGE SUBUNIT PSEUDOURIDINE SYNTHASE D"/>
    <property type="match status" value="1"/>
</dbReference>
<gene>
    <name evidence="6" type="ORF">CQA57_06185</name>
</gene>
<dbReference type="AlphaFoldDB" id="A0A3D8J7G8"/>
<reference evidence="6 7" key="1">
    <citation type="submission" date="2018-04" db="EMBL/GenBank/DDBJ databases">
        <title>Novel Campyloabacter and Helicobacter Species and Strains.</title>
        <authorList>
            <person name="Mannion A.J."/>
            <person name="Shen Z."/>
            <person name="Fox J.G."/>
        </authorList>
    </citation>
    <scope>NUCLEOTIDE SEQUENCE [LARGE SCALE GENOMIC DNA]</scope>
    <source>
        <strain evidence="6 7">MIT 04-9362</strain>
    </source>
</reference>
<evidence type="ECO:0000256" key="4">
    <source>
        <dbReference type="ARBA" id="ARBA00033164"/>
    </source>
</evidence>
<evidence type="ECO:0000256" key="3">
    <source>
        <dbReference type="ARBA" id="ARBA00031870"/>
    </source>
</evidence>
<evidence type="ECO:0000259" key="5">
    <source>
        <dbReference type="Pfam" id="PF00849"/>
    </source>
</evidence>
<feature type="domain" description="Pseudouridine synthase RsuA/RluA-like" evidence="5">
    <location>
        <begin position="78"/>
        <end position="228"/>
    </location>
</feature>
<accession>A0A3D8J7G8</accession>
<dbReference type="InterPro" id="IPR006145">
    <property type="entry name" value="PsdUridine_synth_RsuA/RluA"/>
</dbReference>
<dbReference type="CDD" id="cd02869">
    <property type="entry name" value="PseudoU_synth_RluA_like"/>
    <property type="match status" value="1"/>
</dbReference>